<protein>
    <submittedName>
        <fullName evidence="3">Myelin P2 protein-like isoform X1</fullName>
    </submittedName>
</protein>
<dbReference type="SUPFAM" id="SSF50814">
    <property type="entry name" value="Lipocalins"/>
    <property type="match status" value="1"/>
</dbReference>
<dbReference type="OrthoDB" id="412780at2759"/>
<dbReference type="Pfam" id="PF14651">
    <property type="entry name" value="Lipocalin_7"/>
    <property type="match status" value="1"/>
</dbReference>
<dbReference type="InterPro" id="IPR000463">
    <property type="entry name" value="Fatty_acid-bd"/>
</dbReference>
<dbReference type="PRINTS" id="PR00178">
    <property type="entry name" value="FATTYACIDBP"/>
</dbReference>
<keyword evidence="4" id="KW-1185">Reference proteome</keyword>
<comment type="similarity">
    <text evidence="1">Belongs to the calycin superfamily. Fatty-acid binding protein (FABP) family.</text>
</comment>
<evidence type="ECO:0000256" key="2">
    <source>
        <dbReference type="ARBA" id="ARBA00023121"/>
    </source>
</evidence>
<dbReference type="AlphaFoldDB" id="A0A3S3NZM5"/>
<evidence type="ECO:0000313" key="3">
    <source>
        <dbReference type="EMBL" id="RWS08972.1"/>
    </source>
</evidence>
<evidence type="ECO:0000256" key="1">
    <source>
        <dbReference type="ARBA" id="ARBA00008390"/>
    </source>
</evidence>
<dbReference type="Proteomes" id="UP000285301">
    <property type="component" value="Unassembled WGS sequence"/>
</dbReference>
<dbReference type="CDD" id="cd00742">
    <property type="entry name" value="FABP"/>
    <property type="match status" value="1"/>
</dbReference>
<reference evidence="3 4" key="1">
    <citation type="journal article" date="2018" name="Gigascience">
        <title>Genomes of trombidid mites reveal novel predicted allergens and laterally-transferred genes associated with secondary metabolism.</title>
        <authorList>
            <person name="Dong X."/>
            <person name="Chaisiri K."/>
            <person name="Xia D."/>
            <person name="Armstrong S.D."/>
            <person name="Fang Y."/>
            <person name="Donnelly M.J."/>
            <person name="Kadowaki T."/>
            <person name="McGarry J.W."/>
            <person name="Darby A.C."/>
            <person name="Makepeace B.L."/>
        </authorList>
    </citation>
    <scope>NUCLEOTIDE SEQUENCE [LARGE SCALE GENOMIC DNA]</scope>
    <source>
        <strain evidence="3">UoL-WK</strain>
    </source>
</reference>
<keyword evidence="2" id="KW-0446">Lipid-binding</keyword>
<accession>A0A3S3NZM5</accession>
<dbReference type="InterPro" id="IPR031259">
    <property type="entry name" value="ILBP"/>
</dbReference>
<dbReference type="STRING" id="1965070.A0A3S3NZM5"/>
<gene>
    <name evidence="3" type="ORF">B4U79_01385</name>
</gene>
<proteinExistence type="inferred from homology"/>
<dbReference type="PANTHER" id="PTHR11955">
    <property type="entry name" value="FATTY ACID BINDING PROTEIN"/>
    <property type="match status" value="1"/>
</dbReference>
<evidence type="ECO:0000313" key="4">
    <source>
        <dbReference type="Proteomes" id="UP000285301"/>
    </source>
</evidence>
<dbReference type="InterPro" id="IPR012674">
    <property type="entry name" value="Calycin"/>
</dbReference>
<organism evidence="3 4">
    <name type="scientific">Dinothrombium tinctorium</name>
    <dbReference type="NCBI Taxonomy" id="1965070"/>
    <lineage>
        <taxon>Eukaryota</taxon>
        <taxon>Metazoa</taxon>
        <taxon>Ecdysozoa</taxon>
        <taxon>Arthropoda</taxon>
        <taxon>Chelicerata</taxon>
        <taxon>Arachnida</taxon>
        <taxon>Acari</taxon>
        <taxon>Acariformes</taxon>
        <taxon>Trombidiformes</taxon>
        <taxon>Prostigmata</taxon>
        <taxon>Anystina</taxon>
        <taxon>Parasitengona</taxon>
        <taxon>Trombidioidea</taxon>
        <taxon>Trombidiidae</taxon>
        <taxon>Dinothrombium</taxon>
    </lineage>
</organism>
<dbReference type="EMBL" id="NCKU01002704">
    <property type="protein sequence ID" value="RWS08972.1"/>
    <property type="molecule type" value="Genomic_DNA"/>
</dbReference>
<name>A0A3S3NZM5_9ACAR</name>
<dbReference type="Gene3D" id="2.40.128.20">
    <property type="match status" value="1"/>
</dbReference>
<comment type="caution">
    <text evidence="3">The sequence shown here is derived from an EMBL/GenBank/DDBJ whole genome shotgun (WGS) entry which is preliminary data.</text>
</comment>
<dbReference type="GO" id="GO:0008289">
    <property type="term" value="F:lipid binding"/>
    <property type="evidence" value="ECO:0007669"/>
    <property type="project" value="UniProtKB-KW"/>
</dbReference>
<sequence>MGDQFIGKWKMVHSDKYDDFLRTLGVPWLTRKAACSSSPTIEITKNASTGTWQLKVDSAFKTSIIVFKLNEELEETRVDGEKVVTTFTLEGDKLVQRCKGSVDYTIVREVANEVLKATMTAKDVTALRLYKKEAAK</sequence>